<gene>
    <name evidence="1" type="ORF">AALO_G00240720</name>
</gene>
<accession>A0AAV6FS57</accession>
<protein>
    <submittedName>
        <fullName evidence="1">Uncharacterized protein</fullName>
    </submittedName>
</protein>
<organism evidence="1 2">
    <name type="scientific">Alosa alosa</name>
    <name type="common">allis shad</name>
    <dbReference type="NCBI Taxonomy" id="278164"/>
    <lineage>
        <taxon>Eukaryota</taxon>
        <taxon>Metazoa</taxon>
        <taxon>Chordata</taxon>
        <taxon>Craniata</taxon>
        <taxon>Vertebrata</taxon>
        <taxon>Euteleostomi</taxon>
        <taxon>Actinopterygii</taxon>
        <taxon>Neopterygii</taxon>
        <taxon>Teleostei</taxon>
        <taxon>Clupei</taxon>
        <taxon>Clupeiformes</taxon>
        <taxon>Clupeoidei</taxon>
        <taxon>Clupeidae</taxon>
        <taxon>Alosa</taxon>
    </lineage>
</organism>
<proteinExistence type="predicted"/>
<evidence type="ECO:0000313" key="1">
    <source>
        <dbReference type="EMBL" id="KAG5265299.1"/>
    </source>
</evidence>
<sequence>MKEVEEEVEKDLELIEPEQRRRRPNLTQDFHATLIDHVVTDGSWTKSSTKSQQKYCCVTNADISSRKQAVIIWGWIQNTRRFFQWCLANEDM</sequence>
<evidence type="ECO:0000313" key="2">
    <source>
        <dbReference type="Proteomes" id="UP000823561"/>
    </source>
</evidence>
<comment type="caution">
    <text evidence="1">The sequence shown here is derived from an EMBL/GenBank/DDBJ whole genome shotgun (WGS) entry which is preliminary data.</text>
</comment>
<dbReference type="Proteomes" id="UP000823561">
    <property type="component" value="Chromosome 19"/>
</dbReference>
<dbReference type="EMBL" id="JADWDJ010000019">
    <property type="protein sequence ID" value="KAG5265299.1"/>
    <property type="molecule type" value="Genomic_DNA"/>
</dbReference>
<name>A0AAV6FS57_9TELE</name>
<dbReference type="AlphaFoldDB" id="A0AAV6FS57"/>
<reference evidence="1" key="1">
    <citation type="submission" date="2020-10" db="EMBL/GenBank/DDBJ databases">
        <title>Chromosome-scale genome assembly of the Allis shad, Alosa alosa.</title>
        <authorList>
            <person name="Margot Z."/>
            <person name="Christophe K."/>
            <person name="Cabau C."/>
            <person name="Louis A."/>
            <person name="Berthelot C."/>
            <person name="Parey E."/>
            <person name="Roest Crollius H."/>
            <person name="Montfort J."/>
            <person name="Robinson-Rechavi M."/>
            <person name="Bucao C."/>
            <person name="Bouchez O."/>
            <person name="Gislard M."/>
            <person name="Lluch J."/>
            <person name="Milhes M."/>
            <person name="Lampietro C."/>
            <person name="Lopez Roques C."/>
            <person name="Donnadieu C."/>
            <person name="Braasch I."/>
            <person name="Desvignes T."/>
            <person name="Postlethwait J."/>
            <person name="Bobe J."/>
            <person name="Guiguen Y."/>
        </authorList>
    </citation>
    <scope>NUCLEOTIDE SEQUENCE</scope>
    <source>
        <strain evidence="1">M-15738</strain>
        <tissue evidence="1">Blood</tissue>
    </source>
</reference>
<keyword evidence="2" id="KW-1185">Reference proteome</keyword>